<dbReference type="Proteomes" id="UP000275408">
    <property type="component" value="Unassembled WGS sequence"/>
</dbReference>
<name>A0A3M6TH14_POCDA</name>
<evidence type="ECO:0000313" key="1">
    <source>
        <dbReference type="EMBL" id="RMX40686.1"/>
    </source>
</evidence>
<sequence>MAENQSISRTQWSSRQTTRLKWTTQMNSDLLECKVKAKEMVASQNPPRHENGRKKSYMAIMRELWSGRGYSDLGLSCQNLRDQAARLEKTFGNVQGTILKNTGVTKHRREFAYVLRTRRSKSPVLTPMDLNPCAHEILEGVTSILASISPIIGEFGRRNIDTRIKQRPTRTDVKNINAAIDVLMRREVEHSIDPTTNPFGYLWMANCILYSVVAAFLINKGWKKESGIKVQTKRKTSGQTMKEAFLTQATELRKRISIATAELDRIKKNKKITKRGKRNRAMLERESGKVSAASLVAYIERKKSELRRAKGGFIWKQKQEEIRSLNSKFYVDPSSVYDRFNEIIKSDPENNKPRYMKSTEAGSYWKDLWEQPSIATNSDATWLEDVRCVFAEFVPVPPQEDFELDPVKFAYVIKRKRNWSAPGPDRIVNFWWKRAESLHKGIAASFQAAVV</sequence>
<protein>
    <submittedName>
        <fullName evidence="1">Uncharacterized protein</fullName>
    </submittedName>
</protein>
<organism evidence="1 2">
    <name type="scientific">Pocillopora damicornis</name>
    <name type="common">Cauliflower coral</name>
    <name type="synonym">Millepora damicornis</name>
    <dbReference type="NCBI Taxonomy" id="46731"/>
    <lineage>
        <taxon>Eukaryota</taxon>
        <taxon>Metazoa</taxon>
        <taxon>Cnidaria</taxon>
        <taxon>Anthozoa</taxon>
        <taxon>Hexacorallia</taxon>
        <taxon>Scleractinia</taxon>
        <taxon>Astrocoeniina</taxon>
        <taxon>Pocilloporidae</taxon>
        <taxon>Pocillopora</taxon>
    </lineage>
</organism>
<proteinExistence type="predicted"/>
<dbReference type="EMBL" id="RCHS01003590">
    <property type="protein sequence ID" value="RMX40686.1"/>
    <property type="molecule type" value="Genomic_DNA"/>
</dbReference>
<accession>A0A3M6TH14</accession>
<dbReference type="AlphaFoldDB" id="A0A3M6TH14"/>
<comment type="caution">
    <text evidence="1">The sequence shown here is derived from an EMBL/GenBank/DDBJ whole genome shotgun (WGS) entry which is preliminary data.</text>
</comment>
<gene>
    <name evidence="1" type="ORF">pdam_00020719</name>
</gene>
<reference evidence="1 2" key="1">
    <citation type="journal article" date="2018" name="Sci. Rep.">
        <title>Comparative analysis of the Pocillopora damicornis genome highlights role of immune system in coral evolution.</title>
        <authorList>
            <person name="Cunning R."/>
            <person name="Bay R.A."/>
            <person name="Gillette P."/>
            <person name="Baker A.C."/>
            <person name="Traylor-Knowles N."/>
        </authorList>
    </citation>
    <scope>NUCLEOTIDE SEQUENCE [LARGE SCALE GENOMIC DNA]</scope>
    <source>
        <strain evidence="1">RSMAS</strain>
        <tissue evidence="1">Whole animal</tissue>
    </source>
</reference>
<keyword evidence="2" id="KW-1185">Reference proteome</keyword>
<evidence type="ECO:0000313" key="2">
    <source>
        <dbReference type="Proteomes" id="UP000275408"/>
    </source>
</evidence>